<dbReference type="STRING" id="565045.NOR51B_1921"/>
<organism evidence="5 6">
    <name type="scientific">Luminiphilus syltensis NOR5-1B</name>
    <dbReference type="NCBI Taxonomy" id="565045"/>
    <lineage>
        <taxon>Bacteria</taxon>
        <taxon>Pseudomonadati</taxon>
        <taxon>Pseudomonadota</taxon>
        <taxon>Gammaproteobacteria</taxon>
        <taxon>Cellvibrionales</taxon>
        <taxon>Halieaceae</taxon>
        <taxon>Luminiphilus</taxon>
    </lineage>
</organism>
<dbReference type="InterPro" id="IPR050627">
    <property type="entry name" value="Nitroreductase/BluB"/>
</dbReference>
<dbReference type="Pfam" id="PF00881">
    <property type="entry name" value="Nitroreductase"/>
    <property type="match status" value="1"/>
</dbReference>
<evidence type="ECO:0000256" key="2">
    <source>
        <dbReference type="ARBA" id="ARBA00022643"/>
    </source>
</evidence>
<evidence type="ECO:0000256" key="1">
    <source>
        <dbReference type="ARBA" id="ARBA00022630"/>
    </source>
</evidence>
<dbReference type="RefSeq" id="WP_009020717.1">
    <property type="nucleotide sequence ID" value="NZ_DS999411.1"/>
</dbReference>
<dbReference type="GO" id="GO:0016491">
    <property type="term" value="F:oxidoreductase activity"/>
    <property type="evidence" value="ECO:0007669"/>
    <property type="project" value="UniProtKB-KW"/>
</dbReference>
<gene>
    <name evidence="5" type="ORF">NOR51B_1921</name>
</gene>
<dbReference type="CDD" id="cd02136">
    <property type="entry name" value="PnbA_NfnB-like"/>
    <property type="match status" value="1"/>
</dbReference>
<evidence type="ECO:0000313" key="5">
    <source>
        <dbReference type="EMBL" id="EED35973.1"/>
    </source>
</evidence>
<keyword evidence="3" id="KW-0560">Oxidoreductase</keyword>
<name>B8KTJ3_9GAMM</name>
<dbReference type="SUPFAM" id="SSF55469">
    <property type="entry name" value="FMN-dependent nitroreductase-like"/>
    <property type="match status" value="1"/>
</dbReference>
<protein>
    <submittedName>
        <fullName evidence="5">Oxidoreductase</fullName>
    </submittedName>
</protein>
<reference evidence="6" key="1">
    <citation type="journal article" date="2013" name="BMC Microbiol.">
        <title>Taxonomy and evolution of bacteriochlorophyll a-containing members of the OM60/NOR5 clade of marine gammaproteobacteria: description of Luminiphilus syltensis gen. nov., sp. nov., reclassification of Haliea rubra as Pseudohaliea rubra gen. nov., comb. nov., and emendation of Chromatocurvus halotolerans.</title>
        <authorList>
            <person name="Spring S."/>
            <person name="Riedel T."/>
            <person name="Sproer C."/>
            <person name="Yan S."/>
            <person name="Harder J."/>
            <person name="Fuchs B.M."/>
        </authorList>
    </citation>
    <scope>NUCLEOTIDE SEQUENCE [LARGE SCALE GENOMIC DNA]</scope>
    <source>
        <strain evidence="6">NOR51-B</strain>
    </source>
</reference>
<dbReference type="InterPro" id="IPR029479">
    <property type="entry name" value="Nitroreductase"/>
</dbReference>
<dbReference type="eggNOG" id="COG0778">
    <property type="taxonomic scope" value="Bacteria"/>
</dbReference>
<proteinExistence type="predicted"/>
<dbReference type="HOGENOM" id="CLU_070764_9_1_6"/>
<evidence type="ECO:0000259" key="4">
    <source>
        <dbReference type="Pfam" id="PF00881"/>
    </source>
</evidence>
<dbReference type="Gene3D" id="3.40.109.10">
    <property type="entry name" value="NADH Oxidase"/>
    <property type="match status" value="1"/>
</dbReference>
<feature type="domain" description="Nitroreductase" evidence="4">
    <location>
        <begin position="11"/>
        <end position="197"/>
    </location>
</feature>
<dbReference type="AlphaFoldDB" id="B8KTJ3"/>
<keyword evidence="1" id="KW-0285">Flavoprotein</keyword>
<keyword evidence="6" id="KW-1185">Reference proteome</keyword>
<dbReference type="EMBL" id="DS999411">
    <property type="protein sequence ID" value="EED35973.1"/>
    <property type="molecule type" value="Genomic_DNA"/>
</dbReference>
<sequence>MGKQYFEDVVQSRHCVRAFKKQAVPLEVLREALALAGKAPSNYNIQPWHVVLCEGDACEDLRQAVSEAGARADFTLDFPFEGDYSGVYEARQADHLQKLQECFGIDRLDDEGRNEIYMRNFRFFDAPNVALFFIDPKYSLREAIDVGMFAQTFMLALESLGVGSCPQTALGFHSQLIREKTGVGDNLKLLFGMSIGYSDEESSAYDINMGRAEIDDFCTFLK</sequence>
<dbReference type="Proteomes" id="UP000004699">
    <property type="component" value="Unassembled WGS sequence"/>
</dbReference>
<keyword evidence="2" id="KW-0288">FMN</keyword>
<dbReference type="OrthoDB" id="9802510at2"/>
<accession>B8KTJ3</accession>
<dbReference type="PANTHER" id="PTHR23026">
    <property type="entry name" value="NADPH NITROREDUCTASE"/>
    <property type="match status" value="1"/>
</dbReference>
<evidence type="ECO:0000256" key="3">
    <source>
        <dbReference type="ARBA" id="ARBA00023002"/>
    </source>
</evidence>
<dbReference type="InterPro" id="IPR000415">
    <property type="entry name" value="Nitroreductase-like"/>
</dbReference>
<evidence type="ECO:0000313" key="6">
    <source>
        <dbReference type="Proteomes" id="UP000004699"/>
    </source>
</evidence>
<dbReference type="PANTHER" id="PTHR23026:SF90">
    <property type="entry name" value="IODOTYROSINE DEIODINASE 1"/>
    <property type="match status" value="1"/>
</dbReference>